<dbReference type="InterPro" id="IPR013123">
    <property type="entry name" value="SpoU_subst-bd"/>
</dbReference>
<organism evidence="5 6">
    <name type="scientific">Enemella dayhoffiae</name>
    <dbReference type="NCBI Taxonomy" id="2016507"/>
    <lineage>
        <taxon>Bacteria</taxon>
        <taxon>Bacillati</taxon>
        <taxon>Actinomycetota</taxon>
        <taxon>Actinomycetes</taxon>
        <taxon>Propionibacteriales</taxon>
        <taxon>Propionibacteriaceae</taxon>
        <taxon>Enemella</taxon>
    </lineage>
</organism>
<gene>
    <name evidence="5" type="ORF">CGZ93_09525</name>
</gene>
<dbReference type="InterPro" id="IPR053888">
    <property type="entry name" value="MRM3-like_sub_bind"/>
</dbReference>
<evidence type="ECO:0000259" key="4">
    <source>
        <dbReference type="SMART" id="SM00967"/>
    </source>
</evidence>
<dbReference type="GO" id="GO:0006396">
    <property type="term" value="P:RNA processing"/>
    <property type="evidence" value="ECO:0007669"/>
    <property type="project" value="InterPro"/>
</dbReference>
<dbReference type="CDD" id="cd18095">
    <property type="entry name" value="SpoU-like_rRNA-MTase"/>
    <property type="match status" value="1"/>
</dbReference>
<evidence type="ECO:0000256" key="3">
    <source>
        <dbReference type="ARBA" id="ARBA00022679"/>
    </source>
</evidence>
<dbReference type="GO" id="GO:0005737">
    <property type="term" value="C:cytoplasm"/>
    <property type="evidence" value="ECO:0007669"/>
    <property type="project" value="UniProtKB-ARBA"/>
</dbReference>
<dbReference type="InterPro" id="IPR029028">
    <property type="entry name" value="Alpha/beta_knot_MTases"/>
</dbReference>
<evidence type="ECO:0000313" key="6">
    <source>
        <dbReference type="Proteomes" id="UP000216311"/>
    </source>
</evidence>
<comment type="caution">
    <text evidence="5">The sequence shown here is derived from an EMBL/GenBank/DDBJ whole genome shotgun (WGS) entry which is preliminary data.</text>
</comment>
<dbReference type="Pfam" id="PF22435">
    <property type="entry name" value="MRM3-like_sub_bind"/>
    <property type="match status" value="1"/>
</dbReference>
<dbReference type="SUPFAM" id="SSF75217">
    <property type="entry name" value="alpha/beta knot"/>
    <property type="match status" value="1"/>
</dbReference>
<evidence type="ECO:0000256" key="2">
    <source>
        <dbReference type="ARBA" id="ARBA00022603"/>
    </source>
</evidence>
<dbReference type="Proteomes" id="UP000216311">
    <property type="component" value="Unassembled WGS sequence"/>
</dbReference>
<dbReference type="Gene3D" id="3.30.1330.30">
    <property type="match status" value="1"/>
</dbReference>
<protein>
    <submittedName>
        <fullName evidence="5">rRNA methyltransferase</fullName>
    </submittedName>
</protein>
<dbReference type="PANTHER" id="PTHR43191">
    <property type="entry name" value="RRNA METHYLTRANSFERASE 3"/>
    <property type="match status" value="1"/>
</dbReference>
<comment type="similarity">
    <text evidence="1">Belongs to the class IV-like SAM-binding methyltransferase superfamily. RNA methyltransferase TrmH family.</text>
</comment>
<evidence type="ECO:0000313" key="5">
    <source>
        <dbReference type="EMBL" id="OYO22126.1"/>
    </source>
</evidence>
<dbReference type="Gene3D" id="3.40.1280.10">
    <property type="match status" value="1"/>
</dbReference>
<dbReference type="InterPro" id="IPR051259">
    <property type="entry name" value="rRNA_Methyltransferase"/>
</dbReference>
<keyword evidence="2 5" id="KW-0489">Methyltransferase</keyword>
<dbReference type="GO" id="GO:0032259">
    <property type="term" value="P:methylation"/>
    <property type="evidence" value="ECO:0007669"/>
    <property type="project" value="UniProtKB-KW"/>
</dbReference>
<dbReference type="GO" id="GO:0008173">
    <property type="term" value="F:RNA methyltransferase activity"/>
    <property type="evidence" value="ECO:0007669"/>
    <property type="project" value="InterPro"/>
</dbReference>
<reference evidence="5 6" key="1">
    <citation type="submission" date="2017-07" db="EMBL/GenBank/DDBJ databases">
        <title>Draft whole genome sequences of clinical Proprionibacteriaceae strains.</title>
        <authorList>
            <person name="Bernier A.-M."/>
            <person name="Bernard K."/>
            <person name="Domingo M.-C."/>
        </authorList>
    </citation>
    <scope>NUCLEOTIDE SEQUENCE [LARGE SCALE GENOMIC DNA]</scope>
    <source>
        <strain evidence="5 6">NML 130396</strain>
    </source>
</reference>
<dbReference type="PANTHER" id="PTHR43191:SF2">
    <property type="entry name" value="RRNA METHYLTRANSFERASE 3, MITOCHONDRIAL"/>
    <property type="match status" value="1"/>
</dbReference>
<feature type="domain" description="RNA 2-O ribose methyltransferase substrate binding" evidence="4">
    <location>
        <begin position="39"/>
        <end position="112"/>
    </location>
</feature>
<dbReference type="GO" id="GO:0003723">
    <property type="term" value="F:RNA binding"/>
    <property type="evidence" value="ECO:0007669"/>
    <property type="project" value="InterPro"/>
</dbReference>
<name>A0A255H480_9ACTN</name>
<sequence length="274" mass="28748">MPAGVSSHEPAGDRPGQGRLRSARRLLQRKQRLNTGLFLAEGPQAVREALADPARVRELFHVDGNERLQPLLVAARRAGVRAYAVTAAELATITDTTTPQGIVAICEHTEGTLDDLGAAARLVVVCAQVRDPGNAGTVIRCADAFGADAVVLTADSVEVTNPKVVRASVGSLFHLPVVTGAHLANTLDFFRDKGFQVLAADGGGQDTLDVLADSGALARPTVWLMGNEAWGLPPEHAVLADRQVAVPIFGRAESLNLATAAAVCLYASATAQRR</sequence>
<accession>A0A255H480</accession>
<dbReference type="SUPFAM" id="SSF55315">
    <property type="entry name" value="L30e-like"/>
    <property type="match status" value="1"/>
</dbReference>
<dbReference type="InterPro" id="IPR029064">
    <property type="entry name" value="Ribosomal_eL30-like_sf"/>
</dbReference>
<dbReference type="InterPro" id="IPR001537">
    <property type="entry name" value="SpoU_MeTrfase"/>
</dbReference>
<dbReference type="EMBL" id="NMVQ01000012">
    <property type="protein sequence ID" value="OYO22126.1"/>
    <property type="molecule type" value="Genomic_DNA"/>
</dbReference>
<evidence type="ECO:0000256" key="1">
    <source>
        <dbReference type="ARBA" id="ARBA00007228"/>
    </source>
</evidence>
<dbReference type="SMART" id="SM00967">
    <property type="entry name" value="SpoU_sub_bind"/>
    <property type="match status" value="1"/>
</dbReference>
<dbReference type="AlphaFoldDB" id="A0A255H480"/>
<dbReference type="Pfam" id="PF00588">
    <property type="entry name" value="SpoU_methylase"/>
    <property type="match status" value="1"/>
</dbReference>
<dbReference type="OrthoDB" id="9794400at2"/>
<dbReference type="InterPro" id="IPR029026">
    <property type="entry name" value="tRNA_m1G_MTases_N"/>
</dbReference>
<keyword evidence="3 5" id="KW-0808">Transferase</keyword>
<proteinExistence type="inferred from homology"/>
<keyword evidence="6" id="KW-1185">Reference proteome</keyword>